<accession>A0A9D1GFV6</accession>
<proteinExistence type="predicted"/>
<dbReference type="Proteomes" id="UP000886722">
    <property type="component" value="Unassembled WGS sequence"/>
</dbReference>
<dbReference type="EMBL" id="DVKT01000044">
    <property type="protein sequence ID" value="HIT39494.1"/>
    <property type="molecule type" value="Genomic_DNA"/>
</dbReference>
<dbReference type="PANTHER" id="PTHR43179">
    <property type="entry name" value="RHAMNOSYLTRANSFERASE WBBL"/>
    <property type="match status" value="1"/>
</dbReference>
<dbReference type="Gene3D" id="3.90.550.10">
    <property type="entry name" value="Spore Coat Polysaccharide Biosynthesis Protein SpsA, Chain A"/>
    <property type="match status" value="1"/>
</dbReference>
<protein>
    <submittedName>
        <fullName evidence="2">Glycosyltransferase family 2 protein</fullName>
    </submittedName>
</protein>
<dbReference type="InterPro" id="IPR001173">
    <property type="entry name" value="Glyco_trans_2-like"/>
</dbReference>
<dbReference type="Pfam" id="PF00535">
    <property type="entry name" value="Glycos_transf_2"/>
    <property type="match status" value="1"/>
</dbReference>
<reference evidence="2" key="1">
    <citation type="submission" date="2020-10" db="EMBL/GenBank/DDBJ databases">
        <authorList>
            <person name="Gilroy R."/>
        </authorList>
    </citation>
    <scope>NUCLEOTIDE SEQUENCE</scope>
    <source>
        <strain evidence="2">21143</strain>
    </source>
</reference>
<evidence type="ECO:0000259" key="1">
    <source>
        <dbReference type="Pfam" id="PF00535"/>
    </source>
</evidence>
<comment type="caution">
    <text evidence="2">The sequence shown here is derived from an EMBL/GenBank/DDBJ whole genome shotgun (WGS) entry which is preliminary data.</text>
</comment>
<dbReference type="InterPro" id="IPR029044">
    <property type="entry name" value="Nucleotide-diphossugar_trans"/>
</dbReference>
<dbReference type="AlphaFoldDB" id="A0A9D1GFV6"/>
<sequence>MTLSIVIVNYNVCGFLEQCLLSVRDAVKGISHEIFVVDNASTDGSEAYISTRFPQVKYIYNTENVGFSKANNQAIAQSSGRYVLLLNPDTVVGESVLDEACHFLDEHDDAGALGVKMIDGDGKFLPESKRGFPSPWVSFCKIFGLSKLFPYSRRFGRYHLRFLDENSTHRVDVLSGAFMLLRRSTLDRCGLLDENFFMYGEDIDLSYRMTLTGEKNYYLPLRILHYKGESTKTESLRYVRIFYQAMFIFLRKHYPHYKLFALLSIKTAIYMRATTAAVRRFLFPKKEKRCDVNGKWYIWSREADPIKNILDKYGITPTLVTPDGRDIAPHLFRSENIRHVVFDRKTLSYGRIIEQMERWSVPGKVCFYIYSPDSGKIVSAHSLLT</sequence>
<evidence type="ECO:0000313" key="2">
    <source>
        <dbReference type="EMBL" id="HIT39494.1"/>
    </source>
</evidence>
<organism evidence="2 3">
    <name type="scientific">Candidatus Caccoplasma intestinavium</name>
    <dbReference type="NCBI Taxonomy" id="2840716"/>
    <lineage>
        <taxon>Bacteria</taxon>
        <taxon>Pseudomonadati</taxon>
        <taxon>Bacteroidota</taxon>
        <taxon>Bacteroidia</taxon>
        <taxon>Bacteroidales</taxon>
        <taxon>Bacteroidaceae</taxon>
        <taxon>Bacteroidaceae incertae sedis</taxon>
        <taxon>Candidatus Caccoplasma</taxon>
    </lineage>
</organism>
<dbReference type="SUPFAM" id="SSF53448">
    <property type="entry name" value="Nucleotide-diphospho-sugar transferases"/>
    <property type="match status" value="1"/>
</dbReference>
<name>A0A9D1GFV6_9BACT</name>
<evidence type="ECO:0000313" key="3">
    <source>
        <dbReference type="Proteomes" id="UP000886722"/>
    </source>
</evidence>
<dbReference type="CDD" id="cd04186">
    <property type="entry name" value="GT_2_like_c"/>
    <property type="match status" value="1"/>
</dbReference>
<reference evidence="2" key="2">
    <citation type="journal article" date="2021" name="PeerJ">
        <title>Extensive microbial diversity within the chicken gut microbiome revealed by metagenomics and culture.</title>
        <authorList>
            <person name="Gilroy R."/>
            <person name="Ravi A."/>
            <person name="Getino M."/>
            <person name="Pursley I."/>
            <person name="Horton D.L."/>
            <person name="Alikhan N.F."/>
            <person name="Baker D."/>
            <person name="Gharbi K."/>
            <person name="Hall N."/>
            <person name="Watson M."/>
            <person name="Adriaenssens E.M."/>
            <person name="Foster-Nyarko E."/>
            <person name="Jarju S."/>
            <person name="Secka A."/>
            <person name="Antonio M."/>
            <person name="Oren A."/>
            <person name="Chaudhuri R.R."/>
            <person name="La Ragione R."/>
            <person name="Hildebrand F."/>
            <person name="Pallen M.J."/>
        </authorList>
    </citation>
    <scope>NUCLEOTIDE SEQUENCE</scope>
    <source>
        <strain evidence="2">21143</strain>
    </source>
</reference>
<feature type="domain" description="Glycosyltransferase 2-like" evidence="1">
    <location>
        <begin position="4"/>
        <end position="161"/>
    </location>
</feature>
<dbReference type="PANTHER" id="PTHR43179:SF7">
    <property type="entry name" value="RHAMNOSYLTRANSFERASE WBBL"/>
    <property type="match status" value="1"/>
</dbReference>
<gene>
    <name evidence="2" type="ORF">IAD06_05600</name>
</gene>